<feature type="transmembrane region" description="Helical" evidence="2">
    <location>
        <begin position="6"/>
        <end position="22"/>
    </location>
</feature>
<sequence length="272" mass="29265">MMVTLIMPICIQCGSMCIIWMTTNNGRKLKVGQIIQDCIILLEILSIIMWYLLMMPVDTVNLASGRSELIRKLCLPLLPAPHHPNPQEDPDKNPSPPPQPPPTPRPPAVPNGHNKPPVTKQPGKEGTEGDHQAPQAADGDDDPRPGKRSKAGGPKPGPGRGRLSPFKLDLDQDPLHGDPDPPQGAVGGQGSEPPEGGEESQPPLGEGEGQVEGHPPPLPPAPEPKPHNGDQTHGLLGTVACLLGTWEETFRQLVEDIQEDLDGYWRKLGIPQ</sequence>
<feature type="compositionally biased region" description="Pro residues" evidence="1">
    <location>
        <begin position="93"/>
        <end position="109"/>
    </location>
</feature>
<feature type="transmembrane region" description="Helical" evidence="2">
    <location>
        <begin position="34"/>
        <end position="53"/>
    </location>
</feature>
<feature type="compositionally biased region" description="Basic and acidic residues" evidence="1">
    <location>
        <begin position="122"/>
        <end position="131"/>
    </location>
</feature>
<keyword evidence="2" id="KW-0812">Transmembrane</keyword>
<dbReference type="EMBL" id="FM955837">
    <property type="protein sequence ID" value="CAW42219.1"/>
    <property type="molecule type" value="Genomic_DNA"/>
</dbReference>
<feature type="compositionally biased region" description="Basic and acidic residues" evidence="1">
    <location>
        <begin position="168"/>
        <end position="179"/>
    </location>
</feature>
<evidence type="ECO:0000313" key="3">
    <source>
        <dbReference type="EMBL" id="CAW42219.1"/>
    </source>
</evidence>
<evidence type="ECO:0000313" key="4">
    <source>
        <dbReference type="Proteomes" id="UP000110538"/>
    </source>
</evidence>
<feature type="compositionally biased region" description="Low complexity" evidence="1">
    <location>
        <begin position="191"/>
        <end position="205"/>
    </location>
</feature>
<accession>C4PUC4</accession>
<feature type="region of interest" description="Disordered" evidence="1">
    <location>
        <begin position="80"/>
        <end position="234"/>
    </location>
</feature>
<keyword evidence="2" id="KW-1133">Transmembrane helix</keyword>
<feature type="compositionally biased region" description="Pro residues" evidence="1">
    <location>
        <begin position="214"/>
        <end position="223"/>
    </location>
</feature>
<name>C4PUC4_HPV98</name>
<proteinExistence type="predicted"/>
<keyword evidence="2" id="KW-0472">Membrane</keyword>
<evidence type="ECO:0000256" key="1">
    <source>
        <dbReference type="SAM" id="MobiDB-lite"/>
    </source>
</evidence>
<evidence type="ECO:0000256" key="2">
    <source>
        <dbReference type="SAM" id="Phobius"/>
    </source>
</evidence>
<reference evidence="3 4" key="1">
    <citation type="journal article" date="2009" name="J. Gen. Virol.">
        <title>Characterization of seven novel human papillomavirus types isolated from cutaneous tissue, but also present in mucosal lesions.</title>
        <authorList>
            <person name="de Villiers E.M."/>
            <person name="Gunst K."/>
        </authorList>
    </citation>
    <scope>NUCLEOTIDE SEQUENCE [LARGE SCALE GENOMIC DNA]</scope>
    <source>
        <strain evidence="3">GA1-3</strain>
    </source>
</reference>
<dbReference type="Proteomes" id="UP000110538">
    <property type="component" value="Segment"/>
</dbReference>
<gene>
    <name evidence="3" type="primary">E4</name>
</gene>
<protein>
    <submittedName>
        <fullName evidence="3">E4 protein</fullName>
    </submittedName>
</protein>
<organism evidence="3 4">
    <name type="scientific">Human papillomavirus type 98</name>
    <dbReference type="NCBI Taxonomy" id="587347"/>
    <lineage>
        <taxon>Viruses</taxon>
        <taxon>Monodnaviria</taxon>
        <taxon>Shotokuvirae</taxon>
        <taxon>Cossaviricota</taxon>
        <taxon>Papovaviricetes</taxon>
        <taxon>Zurhausenvirales</taxon>
        <taxon>Papillomaviridae</taxon>
        <taxon>Firstpapillomavirinae</taxon>
        <taxon>Betapapillomavirus</taxon>
        <taxon>Betapapillomavirus 1</taxon>
    </lineage>
</organism>